<dbReference type="OrthoDB" id="6419443at2759"/>
<dbReference type="InterPro" id="IPR052121">
    <property type="entry name" value="F-box_SCF_Substrate_Recog"/>
</dbReference>
<name>A0A1Y1XGG1_9FUNG</name>
<dbReference type="PANTHER" id="PTHR46550">
    <property type="entry name" value="F-BOX ONLY PROTEIN 3"/>
    <property type="match status" value="1"/>
</dbReference>
<accession>A0A1Y1XGG1</accession>
<dbReference type="SUPFAM" id="SSF81383">
    <property type="entry name" value="F-box domain"/>
    <property type="match status" value="1"/>
</dbReference>
<dbReference type="AlphaFoldDB" id="A0A1Y1XGG1"/>
<evidence type="ECO:0000256" key="1">
    <source>
        <dbReference type="ARBA" id="ARBA00004906"/>
    </source>
</evidence>
<evidence type="ECO:0000313" key="5">
    <source>
        <dbReference type="Proteomes" id="UP000193498"/>
    </source>
</evidence>
<dbReference type="EMBL" id="MCFE01000601">
    <property type="protein sequence ID" value="ORX84850.1"/>
    <property type="molecule type" value="Genomic_DNA"/>
</dbReference>
<dbReference type="PANTHER" id="PTHR46550:SF1">
    <property type="entry name" value="F-BOX PROTEIN 3"/>
    <property type="match status" value="1"/>
</dbReference>
<evidence type="ECO:0000259" key="3">
    <source>
        <dbReference type="PROSITE" id="PS50181"/>
    </source>
</evidence>
<gene>
    <name evidence="4" type="ORF">K493DRAFT_387203</name>
</gene>
<organism evidence="4 5">
    <name type="scientific">Basidiobolus meristosporus CBS 931.73</name>
    <dbReference type="NCBI Taxonomy" id="1314790"/>
    <lineage>
        <taxon>Eukaryota</taxon>
        <taxon>Fungi</taxon>
        <taxon>Fungi incertae sedis</taxon>
        <taxon>Zoopagomycota</taxon>
        <taxon>Entomophthoromycotina</taxon>
        <taxon>Basidiobolomycetes</taxon>
        <taxon>Basidiobolales</taxon>
        <taxon>Basidiobolaceae</taxon>
        <taxon>Basidiobolus</taxon>
    </lineage>
</organism>
<feature type="domain" description="F-box" evidence="3">
    <location>
        <begin position="6"/>
        <end position="52"/>
    </location>
</feature>
<dbReference type="Proteomes" id="UP000193498">
    <property type="component" value="Unassembled WGS sequence"/>
</dbReference>
<keyword evidence="5" id="KW-1185">Reference proteome</keyword>
<comment type="pathway">
    <text evidence="1">Protein modification; protein ubiquitination.</text>
</comment>
<dbReference type="Pfam" id="PF12937">
    <property type="entry name" value="F-box-like"/>
    <property type="match status" value="1"/>
</dbReference>
<dbReference type="Gene3D" id="1.20.1280.50">
    <property type="match status" value="1"/>
</dbReference>
<reference evidence="4 5" key="1">
    <citation type="submission" date="2016-07" db="EMBL/GenBank/DDBJ databases">
        <title>Pervasive Adenine N6-methylation of Active Genes in Fungi.</title>
        <authorList>
            <consortium name="DOE Joint Genome Institute"/>
            <person name="Mondo S.J."/>
            <person name="Dannebaum R.O."/>
            <person name="Kuo R.C."/>
            <person name="Labutti K."/>
            <person name="Haridas S."/>
            <person name="Kuo A."/>
            <person name="Salamov A."/>
            <person name="Ahrendt S.R."/>
            <person name="Lipzen A."/>
            <person name="Sullivan W."/>
            <person name="Andreopoulos W.B."/>
            <person name="Clum A."/>
            <person name="Lindquist E."/>
            <person name="Daum C."/>
            <person name="Ramamoorthy G.K."/>
            <person name="Gryganskyi A."/>
            <person name="Culley D."/>
            <person name="Magnuson J.K."/>
            <person name="James T.Y."/>
            <person name="O'Malley M.A."/>
            <person name="Stajich J.E."/>
            <person name="Spatafora J.W."/>
            <person name="Visel A."/>
            <person name="Grigoriev I.V."/>
        </authorList>
    </citation>
    <scope>NUCLEOTIDE SEQUENCE [LARGE SCALE GENOMIC DNA]</scope>
    <source>
        <strain evidence="4 5">CBS 931.73</strain>
    </source>
</reference>
<dbReference type="InterPro" id="IPR001810">
    <property type="entry name" value="F-box_dom"/>
</dbReference>
<dbReference type="InParanoid" id="A0A1Y1XGG1"/>
<evidence type="ECO:0000313" key="4">
    <source>
        <dbReference type="EMBL" id="ORX84850.1"/>
    </source>
</evidence>
<protein>
    <recommendedName>
        <fullName evidence="3">F-box domain-containing protein</fullName>
    </recommendedName>
</protein>
<proteinExistence type="predicted"/>
<comment type="caution">
    <text evidence="4">The sequence shown here is derived from an EMBL/GenBank/DDBJ whole genome shotgun (WGS) entry which is preliminary data.</text>
</comment>
<dbReference type="SMART" id="SM00256">
    <property type="entry name" value="FBOX"/>
    <property type="match status" value="1"/>
</dbReference>
<dbReference type="GO" id="GO:0005737">
    <property type="term" value="C:cytoplasm"/>
    <property type="evidence" value="ECO:0007669"/>
    <property type="project" value="TreeGrafter"/>
</dbReference>
<dbReference type="InterPro" id="IPR036047">
    <property type="entry name" value="F-box-like_dom_sf"/>
</dbReference>
<dbReference type="PROSITE" id="PS50181">
    <property type="entry name" value="FBOX"/>
    <property type="match status" value="1"/>
</dbReference>
<keyword evidence="2" id="KW-0833">Ubl conjugation pathway</keyword>
<sequence length="193" mass="21848">MNTNTADSFDAFSPELIAEIFSYLPVRDVCQCSLVSQQWGAISSSEHLWRNLCKEAWKGKKGWSGVAQLSVDQVASTLISKNTLPAEKLAFSGHASWKLWFIVSHKDSQRTSVTTDDVFGDWILHIGINQKCDPIRTRFESDFSFFCENTGALKWEVVGNTIKLPDSPPPLRVKRTANWGWKLHCPYSAFYQV</sequence>
<evidence type="ECO:0000256" key="2">
    <source>
        <dbReference type="ARBA" id="ARBA00022786"/>
    </source>
</evidence>